<evidence type="ECO:0000313" key="2">
    <source>
        <dbReference type="EMBL" id="GIQ90634.1"/>
    </source>
</evidence>
<accession>A0A9K3DB21</accession>
<feature type="coiled-coil region" evidence="1">
    <location>
        <begin position="77"/>
        <end position="104"/>
    </location>
</feature>
<reference evidence="2 3" key="1">
    <citation type="journal article" date="2018" name="PLoS ONE">
        <title>The draft genome of Kipferlia bialata reveals reductive genome evolution in fornicate parasites.</title>
        <authorList>
            <person name="Tanifuji G."/>
            <person name="Takabayashi S."/>
            <person name="Kume K."/>
            <person name="Takagi M."/>
            <person name="Nakayama T."/>
            <person name="Kamikawa R."/>
            <person name="Inagaki Y."/>
            <person name="Hashimoto T."/>
        </authorList>
    </citation>
    <scope>NUCLEOTIDE SEQUENCE [LARGE SCALE GENOMIC DNA]</scope>
    <source>
        <strain evidence="2">NY0173</strain>
    </source>
</reference>
<comment type="caution">
    <text evidence="2">The sequence shown here is derived from an EMBL/GenBank/DDBJ whole genome shotgun (WGS) entry which is preliminary data.</text>
</comment>
<dbReference type="EMBL" id="BDIP01006449">
    <property type="protein sequence ID" value="GIQ90634.1"/>
    <property type="molecule type" value="Genomic_DNA"/>
</dbReference>
<keyword evidence="1" id="KW-0175">Coiled coil</keyword>
<keyword evidence="3" id="KW-1185">Reference proteome</keyword>
<dbReference type="Proteomes" id="UP000265618">
    <property type="component" value="Unassembled WGS sequence"/>
</dbReference>
<feature type="non-terminal residue" evidence="2">
    <location>
        <position position="1"/>
    </location>
</feature>
<dbReference type="AlphaFoldDB" id="A0A9K3DB21"/>
<evidence type="ECO:0000256" key="1">
    <source>
        <dbReference type="SAM" id="Coils"/>
    </source>
</evidence>
<sequence>SRIDDLVQINEFLMKESDLFWSFLNKYEAPEKGSLANVPKPTADELTLEQKFYITLRGVEDIKEDVTGVQNRGRELKATLAALTKAAELKLAQLKKESYELKRDVLLTTDSDKDGIPVIKV</sequence>
<evidence type="ECO:0000313" key="3">
    <source>
        <dbReference type="Proteomes" id="UP000265618"/>
    </source>
</evidence>
<gene>
    <name evidence="2" type="ORF">KIPB_013500</name>
</gene>
<organism evidence="2 3">
    <name type="scientific">Kipferlia bialata</name>
    <dbReference type="NCBI Taxonomy" id="797122"/>
    <lineage>
        <taxon>Eukaryota</taxon>
        <taxon>Metamonada</taxon>
        <taxon>Carpediemonas-like organisms</taxon>
        <taxon>Kipferlia</taxon>
    </lineage>
</organism>
<protein>
    <submittedName>
        <fullName evidence="2">Uncharacterized protein</fullName>
    </submittedName>
</protein>
<proteinExistence type="predicted"/>
<name>A0A9K3DB21_9EUKA</name>